<organism evidence="3 4">
    <name type="scientific">Psychromicrobium silvestre</name>
    <dbReference type="NCBI Taxonomy" id="1645614"/>
    <lineage>
        <taxon>Bacteria</taxon>
        <taxon>Bacillati</taxon>
        <taxon>Actinomycetota</taxon>
        <taxon>Actinomycetes</taxon>
        <taxon>Micrococcales</taxon>
        <taxon>Micrococcaceae</taxon>
        <taxon>Psychromicrobium</taxon>
    </lineage>
</organism>
<comment type="subcellular location">
    <subcellularLocation>
        <location evidence="2">Cytoplasm</location>
    </subcellularLocation>
</comment>
<protein>
    <recommendedName>
        <fullName evidence="2">PF03932 family protein CutC</fullName>
    </recommendedName>
</protein>
<reference evidence="3 4" key="1">
    <citation type="submission" date="2020-07" db="EMBL/GenBank/DDBJ databases">
        <title>Sequencing the genomes of 1000 actinobacteria strains.</title>
        <authorList>
            <person name="Klenk H.-P."/>
        </authorList>
    </citation>
    <scope>NUCLEOTIDE SEQUENCE [LARGE SCALE GENOMIC DNA]</scope>
    <source>
        <strain evidence="3 4">DSM 102047</strain>
    </source>
</reference>
<comment type="caution">
    <text evidence="3">The sequence shown here is derived from an EMBL/GenBank/DDBJ whole genome shotgun (WGS) entry which is preliminary data.</text>
</comment>
<evidence type="ECO:0000313" key="4">
    <source>
        <dbReference type="Proteomes" id="UP000521748"/>
    </source>
</evidence>
<dbReference type="GO" id="GO:0005507">
    <property type="term" value="F:copper ion binding"/>
    <property type="evidence" value="ECO:0007669"/>
    <property type="project" value="TreeGrafter"/>
</dbReference>
<dbReference type="PANTHER" id="PTHR12598">
    <property type="entry name" value="COPPER HOMEOSTASIS PROTEIN CUTC"/>
    <property type="match status" value="1"/>
</dbReference>
<evidence type="ECO:0000256" key="1">
    <source>
        <dbReference type="ARBA" id="ARBA00007768"/>
    </source>
</evidence>
<dbReference type="Pfam" id="PF03932">
    <property type="entry name" value="CutC"/>
    <property type="match status" value="1"/>
</dbReference>
<dbReference type="InterPro" id="IPR005627">
    <property type="entry name" value="CutC-like"/>
</dbReference>
<proteinExistence type="inferred from homology"/>
<gene>
    <name evidence="2" type="primary">cutC</name>
    <name evidence="3" type="ORF">FHU41_002565</name>
</gene>
<dbReference type="Gene3D" id="3.20.20.380">
    <property type="entry name" value="Copper homeostasis (CutC) domain"/>
    <property type="match status" value="1"/>
</dbReference>
<dbReference type="SUPFAM" id="SSF110395">
    <property type="entry name" value="CutC-like"/>
    <property type="match status" value="1"/>
</dbReference>
<dbReference type="PANTHER" id="PTHR12598:SF0">
    <property type="entry name" value="COPPER HOMEOSTASIS PROTEIN CUTC HOMOLOG"/>
    <property type="match status" value="1"/>
</dbReference>
<sequence length="243" mass="24672">MKLEIAIASAAGAAAAERGGADRVELCSGLELGGLTPSAGLIEAVLEATNLPVQVLLRPRPGDFCYSEDELRTAEREARSLAHQGVTGVVLGALLPGGRVDLETTARLISAVRTIRPGAEIVFHRALDQAVDAVEALEGLAALGVDRVLTSGQASRAAGGVVCLARMVALDSGIEIMAGGGVAPKDIPALAEAGVAAVHLSAKRKATTASSAALALGSADGQDPNAYFLTDEGLVRQAANYCR</sequence>
<dbReference type="Proteomes" id="UP000521748">
    <property type="component" value="Unassembled WGS sequence"/>
</dbReference>
<accession>A0A7Y9LVJ3</accession>
<evidence type="ECO:0000256" key="2">
    <source>
        <dbReference type="HAMAP-Rule" id="MF_00795"/>
    </source>
</evidence>
<comment type="caution">
    <text evidence="2">Once thought to be involved in copper homeostasis, experiments in E.coli have shown this is not the case.</text>
</comment>
<comment type="similarity">
    <text evidence="1 2">Belongs to the CutC family.</text>
</comment>
<dbReference type="EMBL" id="JACBYQ010000002">
    <property type="protein sequence ID" value="NYE96315.1"/>
    <property type="molecule type" value="Genomic_DNA"/>
</dbReference>
<keyword evidence="2" id="KW-0963">Cytoplasm</keyword>
<dbReference type="InterPro" id="IPR036822">
    <property type="entry name" value="CutC-like_dom_sf"/>
</dbReference>
<dbReference type="AlphaFoldDB" id="A0A7Y9LVJ3"/>
<dbReference type="HAMAP" id="MF_00795">
    <property type="entry name" value="CutC"/>
    <property type="match status" value="1"/>
</dbReference>
<evidence type="ECO:0000313" key="3">
    <source>
        <dbReference type="EMBL" id="NYE96315.1"/>
    </source>
</evidence>
<dbReference type="RefSeq" id="WP_179389982.1">
    <property type="nucleotide sequence ID" value="NZ_JACBYQ010000002.1"/>
</dbReference>
<keyword evidence="4" id="KW-1185">Reference proteome</keyword>
<name>A0A7Y9LVJ3_9MICC</name>
<dbReference type="GO" id="GO:0005737">
    <property type="term" value="C:cytoplasm"/>
    <property type="evidence" value="ECO:0007669"/>
    <property type="project" value="UniProtKB-SubCell"/>
</dbReference>